<dbReference type="Proteomes" id="UP000193467">
    <property type="component" value="Unassembled WGS sequence"/>
</dbReference>
<dbReference type="InterPro" id="IPR004776">
    <property type="entry name" value="Mem_transp_PIN-like"/>
</dbReference>
<comment type="caution">
    <text evidence="7">The sequence shown here is derived from an EMBL/GenBank/DDBJ whole genome shotgun (WGS) entry which is preliminary data.</text>
</comment>
<dbReference type="PANTHER" id="PTHR31794:SF4">
    <property type="entry name" value="AUXIN EFFLUX TRANSPORTER FAMILY PROTEIN (EUROFUNG)"/>
    <property type="match status" value="1"/>
</dbReference>
<accession>A0A1Y2EMY9</accession>
<evidence type="ECO:0000256" key="5">
    <source>
        <dbReference type="SAM" id="MobiDB-lite"/>
    </source>
</evidence>
<comment type="subcellular location">
    <subcellularLocation>
        <location evidence="1">Membrane</location>
        <topology evidence="1">Multi-pass membrane protein</topology>
    </subcellularLocation>
</comment>
<proteinExistence type="predicted"/>
<feature type="transmembrane region" description="Helical" evidence="6">
    <location>
        <begin position="382"/>
        <end position="403"/>
    </location>
</feature>
<dbReference type="PANTHER" id="PTHR31794">
    <property type="entry name" value="AUXIN EFFLUX TRANSPORTER FAMILY PROTEIN (EUROFUNG)"/>
    <property type="match status" value="1"/>
</dbReference>
<evidence type="ECO:0000256" key="2">
    <source>
        <dbReference type="ARBA" id="ARBA00022692"/>
    </source>
</evidence>
<dbReference type="STRING" id="106004.A0A1Y2EMY9"/>
<dbReference type="GO" id="GO:0005783">
    <property type="term" value="C:endoplasmic reticulum"/>
    <property type="evidence" value="ECO:0007669"/>
    <property type="project" value="TreeGrafter"/>
</dbReference>
<feature type="transmembrane region" description="Helical" evidence="6">
    <location>
        <begin position="275"/>
        <end position="292"/>
    </location>
</feature>
<gene>
    <name evidence="7" type="ORF">BCR35DRAFT_307471</name>
</gene>
<feature type="transmembrane region" description="Helical" evidence="6">
    <location>
        <begin position="12"/>
        <end position="33"/>
    </location>
</feature>
<protein>
    <recommendedName>
        <fullName evidence="9">Auxin efflux carrier</fullName>
    </recommendedName>
</protein>
<keyword evidence="3 6" id="KW-1133">Transmembrane helix</keyword>
<evidence type="ECO:0000313" key="8">
    <source>
        <dbReference type="Proteomes" id="UP000193467"/>
    </source>
</evidence>
<dbReference type="AlphaFoldDB" id="A0A1Y2EMY9"/>
<dbReference type="EMBL" id="MCGR01000049">
    <property type="protein sequence ID" value="ORY72931.1"/>
    <property type="molecule type" value="Genomic_DNA"/>
</dbReference>
<feature type="transmembrane region" description="Helical" evidence="6">
    <location>
        <begin position="149"/>
        <end position="167"/>
    </location>
</feature>
<evidence type="ECO:0000256" key="3">
    <source>
        <dbReference type="ARBA" id="ARBA00022989"/>
    </source>
</evidence>
<feature type="transmembrane region" description="Helical" evidence="6">
    <location>
        <begin position="76"/>
        <end position="97"/>
    </location>
</feature>
<dbReference type="InParanoid" id="A0A1Y2EMY9"/>
<evidence type="ECO:0000256" key="6">
    <source>
        <dbReference type="SAM" id="Phobius"/>
    </source>
</evidence>
<feature type="region of interest" description="Disordered" evidence="5">
    <location>
        <begin position="184"/>
        <end position="211"/>
    </location>
</feature>
<evidence type="ECO:0000256" key="4">
    <source>
        <dbReference type="ARBA" id="ARBA00023136"/>
    </source>
</evidence>
<dbReference type="GO" id="GO:0016020">
    <property type="term" value="C:membrane"/>
    <property type="evidence" value="ECO:0007669"/>
    <property type="project" value="UniProtKB-SubCell"/>
</dbReference>
<feature type="transmembrane region" description="Helical" evidence="6">
    <location>
        <begin position="45"/>
        <end position="64"/>
    </location>
</feature>
<keyword evidence="8" id="KW-1185">Reference proteome</keyword>
<dbReference type="Pfam" id="PF03547">
    <property type="entry name" value="Mem_trans"/>
    <property type="match status" value="1"/>
</dbReference>
<evidence type="ECO:0000313" key="7">
    <source>
        <dbReference type="EMBL" id="ORY72931.1"/>
    </source>
</evidence>
<feature type="transmembrane region" description="Helical" evidence="6">
    <location>
        <begin position="109"/>
        <end position="129"/>
    </location>
</feature>
<reference evidence="7 8" key="1">
    <citation type="submission" date="2016-07" db="EMBL/GenBank/DDBJ databases">
        <title>Pervasive Adenine N6-methylation of Active Genes in Fungi.</title>
        <authorList>
            <consortium name="DOE Joint Genome Institute"/>
            <person name="Mondo S.J."/>
            <person name="Dannebaum R.O."/>
            <person name="Kuo R.C."/>
            <person name="Labutti K."/>
            <person name="Haridas S."/>
            <person name="Kuo A."/>
            <person name="Salamov A."/>
            <person name="Ahrendt S.R."/>
            <person name="Lipzen A."/>
            <person name="Sullivan W."/>
            <person name="Andreopoulos W.B."/>
            <person name="Clum A."/>
            <person name="Lindquist E."/>
            <person name="Daum C."/>
            <person name="Ramamoorthy G.K."/>
            <person name="Gryganskyi A."/>
            <person name="Culley D."/>
            <person name="Magnuson J.K."/>
            <person name="James T.Y."/>
            <person name="O'Malley M.A."/>
            <person name="Stajich J.E."/>
            <person name="Spatafora J.W."/>
            <person name="Visel A."/>
            <person name="Grigoriev I.V."/>
        </authorList>
    </citation>
    <scope>NUCLEOTIDE SEQUENCE [LARGE SCALE GENOMIC DNA]</scope>
    <source>
        <strain evidence="7 8">62-1032</strain>
    </source>
</reference>
<keyword evidence="4 6" id="KW-0472">Membrane</keyword>
<evidence type="ECO:0000256" key="1">
    <source>
        <dbReference type="ARBA" id="ARBA00004141"/>
    </source>
</evidence>
<name>A0A1Y2EMY9_9BASI</name>
<sequence>MGGSHSKQLLETMLSSGKASIAVILVLLYGYMLRRWRWIRKEGEQNISSIGTTFLLPALLFSEIGPLATPSNLRTYWPILPLSLFFQLISLGVGLVSHRFWVPQHFVPAFVFNNVTSLPLLLINALAQTGSLDSLIMPHDDLPSVLKRANVYILLNALIGNLTRFALGPFLMSTHKDVVFLHPHADDPSTPPDEGAIRLPETTEDDEVEPAKPHGFGEKVAAGAKAAWHWTVTCLNPPLVGGLAGIILGVIPWTQYELFDGDGWLSPIAQSIKSVGALYTALQMLVLGAHLFSKTGSSHTKAPLLILLWLFTYRFIIAPTISIATVYGLRRAFPTLITPDPVLDFILCLSNVGPPALTLSAIANMANLPSEAEGQIAQTLTLSYAVTPLIALSVTAALQVVHLSGVGR</sequence>
<organism evidence="7 8">
    <name type="scientific">Leucosporidium creatinivorum</name>
    <dbReference type="NCBI Taxonomy" id="106004"/>
    <lineage>
        <taxon>Eukaryota</taxon>
        <taxon>Fungi</taxon>
        <taxon>Dikarya</taxon>
        <taxon>Basidiomycota</taxon>
        <taxon>Pucciniomycotina</taxon>
        <taxon>Microbotryomycetes</taxon>
        <taxon>Leucosporidiales</taxon>
        <taxon>Leucosporidium</taxon>
    </lineage>
</organism>
<dbReference type="OrthoDB" id="191139at2759"/>
<keyword evidence="2 6" id="KW-0812">Transmembrane</keyword>
<evidence type="ECO:0008006" key="9">
    <source>
        <dbReference type="Google" id="ProtNLM"/>
    </source>
</evidence>
<dbReference type="GO" id="GO:0055085">
    <property type="term" value="P:transmembrane transport"/>
    <property type="evidence" value="ECO:0007669"/>
    <property type="project" value="InterPro"/>
</dbReference>
<feature type="transmembrane region" description="Helical" evidence="6">
    <location>
        <begin position="304"/>
        <end position="329"/>
    </location>
</feature>